<feature type="transmembrane region" description="Helical" evidence="1">
    <location>
        <begin position="156"/>
        <end position="174"/>
    </location>
</feature>
<dbReference type="Proteomes" id="UP001152747">
    <property type="component" value="Unassembled WGS sequence"/>
</dbReference>
<feature type="transmembrane region" description="Helical" evidence="1">
    <location>
        <begin position="270"/>
        <end position="294"/>
    </location>
</feature>
<keyword evidence="1" id="KW-0812">Transmembrane</keyword>
<evidence type="ECO:0000313" key="3">
    <source>
        <dbReference type="Proteomes" id="UP001152747"/>
    </source>
</evidence>
<feature type="transmembrane region" description="Helical" evidence="1">
    <location>
        <begin position="365"/>
        <end position="387"/>
    </location>
</feature>
<dbReference type="GO" id="GO:0016020">
    <property type="term" value="C:membrane"/>
    <property type="evidence" value="ECO:0007669"/>
    <property type="project" value="TreeGrafter"/>
</dbReference>
<dbReference type="AlphaFoldDB" id="A0A9P1IPI6"/>
<protein>
    <recommendedName>
        <fullName evidence="4">Major facilitator superfamily (MFS) profile domain-containing protein</fullName>
    </recommendedName>
</protein>
<keyword evidence="1" id="KW-1133">Transmembrane helix</keyword>
<dbReference type="EMBL" id="CANHGI010000004">
    <property type="protein sequence ID" value="CAI5448806.1"/>
    <property type="molecule type" value="Genomic_DNA"/>
</dbReference>
<sequence length="528" mass="61213">MARRPFFSAARRESAGAVPAYKSFLHRTRFLLLFLIFVFNFCIWTNSILIDFMILAMEVRENLEVANLNYSEIYRIQDEIRNDLRSKYFTFSQLQKSVLFSASSLGAVLAIYPAWCLITKFGYRRIATFSGILSSFFISFVPWFAYFGYISLTVSHFIQGSCLAAPILLIPSVIRKWSTRKNEHLTFIVLFCFIQVPPILLFPIYSYLSLTFIGWPIAFYLQSIFTFLVTTLFFYFYKETPIRHAHVSDAELSKIQRCQSMRGKLSYEKILRCSQFQSVTLSIFVYFLILQIFIQKFSIFVQTSNIVEISWMLCIFMLLHVIAKLLIFRVMKTPTKHEIELLTIISFVVTGVAMISIVSFKLSDWLKLAIFSLISVSLGITPIFRAAHIIAGKYYLAVMIRTHIFTFFLAGCFTPITLALGRFIWFLLTALLAASHLFFVIQFRYEASDWEVRNEAKIEERIAPVSHPRPCEFTTSFDDSIVVSIVSRGLDRCDTCKKHGFQSKHHQSQIPTRKIFDTIIEEENTTHM</sequence>
<dbReference type="PANTHER" id="PTHR45757:SF30">
    <property type="entry name" value="MFS DOMAIN-CONTAINING PROTEIN"/>
    <property type="match status" value="1"/>
</dbReference>
<dbReference type="CDD" id="cd06174">
    <property type="entry name" value="MFS"/>
    <property type="match status" value="1"/>
</dbReference>
<dbReference type="GO" id="GO:0022857">
    <property type="term" value="F:transmembrane transporter activity"/>
    <property type="evidence" value="ECO:0007669"/>
    <property type="project" value="InterPro"/>
</dbReference>
<proteinExistence type="predicted"/>
<dbReference type="OrthoDB" id="5838763at2759"/>
<reference evidence="2" key="1">
    <citation type="submission" date="2022-11" db="EMBL/GenBank/DDBJ databases">
        <authorList>
            <person name="Kikuchi T."/>
        </authorList>
    </citation>
    <scope>NUCLEOTIDE SEQUENCE</scope>
    <source>
        <strain evidence="2">PS1010</strain>
    </source>
</reference>
<dbReference type="Gene3D" id="1.20.1250.20">
    <property type="entry name" value="MFS general substrate transporter like domains"/>
    <property type="match status" value="1"/>
</dbReference>
<dbReference type="PANTHER" id="PTHR45757">
    <property type="entry name" value="PROTEIN CBG23364-RELATED"/>
    <property type="match status" value="1"/>
</dbReference>
<feature type="transmembrane region" description="Helical" evidence="1">
    <location>
        <begin position="130"/>
        <end position="150"/>
    </location>
</feature>
<dbReference type="InterPro" id="IPR036259">
    <property type="entry name" value="MFS_trans_sf"/>
</dbReference>
<keyword evidence="3" id="KW-1185">Reference proteome</keyword>
<gene>
    <name evidence="2" type="ORF">CAMP_LOCUS11443</name>
</gene>
<accession>A0A9P1IPI6</accession>
<dbReference type="Pfam" id="PF07690">
    <property type="entry name" value="MFS_1"/>
    <property type="match status" value="1"/>
</dbReference>
<evidence type="ECO:0000313" key="2">
    <source>
        <dbReference type="EMBL" id="CAI5448806.1"/>
    </source>
</evidence>
<feature type="transmembrane region" description="Helical" evidence="1">
    <location>
        <begin position="217"/>
        <end position="237"/>
    </location>
</feature>
<dbReference type="InterPro" id="IPR011701">
    <property type="entry name" value="MFS"/>
</dbReference>
<keyword evidence="1" id="KW-0472">Membrane</keyword>
<evidence type="ECO:0008006" key="4">
    <source>
        <dbReference type="Google" id="ProtNLM"/>
    </source>
</evidence>
<organism evidence="2 3">
    <name type="scientific">Caenorhabditis angaria</name>
    <dbReference type="NCBI Taxonomy" id="860376"/>
    <lineage>
        <taxon>Eukaryota</taxon>
        <taxon>Metazoa</taxon>
        <taxon>Ecdysozoa</taxon>
        <taxon>Nematoda</taxon>
        <taxon>Chromadorea</taxon>
        <taxon>Rhabditida</taxon>
        <taxon>Rhabditina</taxon>
        <taxon>Rhabditomorpha</taxon>
        <taxon>Rhabditoidea</taxon>
        <taxon>Rhabditidae</taxon>
        <taxon>Peloderinae</taxon>
        <taxon>Caenorhabditis</taxon>
    </lineage>
</organism>
<feature type="transmembrane region" description="Helical" evidence="1">
    <location>
        <begin position="30"/>
        <end position="55"/>
    </location>
</feature>
<feature type="transmembrane region" description="Helical" evidence="1">
    <location>
        <begin position="98"/>
        <end position="118"/>
    </location>
</feature>
<dbReference type="SUPFAM" id="SSF103473">
    <property type="entry name" value="MFS general substrate transporter"/>
    <property type="match status" value="1"/>
</dbReference>
<feature type="transmembrane region" description="Helical" evidence="1">
    <location>
        <begin position="186"/>
        <end position="205"/>
    </location>
</feature>
<feature type="transmembrane region" description="Helical" evidence="1">
    <location>
        <begin position="306"/>
        <end position="327"/>
    </location>
</feature>
<name>A0A9P1IPI6_9PELO</name>
<comment type="caution">
    <text evidence="2">The sequence shown here is derived from an EMBL/GenBank/DDBJ whole genome shotgun (WGS) entry which is preliminary data.</text>
</comment>
<evidence type="ECO:0000256" key="1">
    <source>
        <dbReference type="SAM" id="Phobius"/>
    </source>
</evidence>
<feature type="transmembrane region" description="Helical" evidence="1">
    <location>
        <begin position="394"/>
        <end position="417"/>
    </location>
</feature>
<feature type="transmembrane region" description="Helical" evidence="1">
    <location>
        <begin position="339"/>
        <end position="359"/>
    </location>
</feature>